<dbReference type="FunCoup" id="B9SGX1">
    <property type="interactions" value="727"/>
</dbReference>
<keyword evidence="2" id="KW-1185">Reference proteome</keyword>
<dbReference type="PANTHER" id="PTHR47623">
    <property type="entry name" value="OS09G0287300 PROTEIN"/>
    <property type="match status" value="1"/>
</dbReference>
<gene>
    <name evidence="1" type="ORF">RCOM_0820800</name>
</gene>
<dbReference type="CDD" id="cd07067">
    <property type="entry name" value="HP_PGM_like"/>
    <property type="match status" value="1"/>
</dbReference>
<evidence type="ECO:0000313" key="2">
    <source>
        <dbReference type="Proteomes" id="UP000008311"/>
    </source>
</evidence>
<name>B9SGX1_RICCO</name>
<dbReference type="OrthoDB" id="2019724at2759"/>
<evidence type="ECO:0000313" key="1">
    <source>
        <dbReference type="EMBL" id="EEF37206.1"/>
    </source>
</evidence>
<dbReference type="InterPro" id="IPR029033">
    <property type="entry name" value="His_PPase_superfam"/>
</dbReference>
<dbReference type="AlphaFoldDB" id="B9SGX1"/>
<reference evidence="2" key="1">
    <citation type="journal article" date="2010" name="Nat. Biotechnol.">
        <title>Draft genome sequence of the oilseed species Ricinus communis.</title>
        <authorList>
            <person name="Chan A.P."/>
            <person name="Crabtree J."/>
            <person name="Zhao Q."/>
            <person name="Lorenzi H."/>
            <person name="Orvis J."/>
            <person name="Puiu D."/>
            <person name="Melake-Berhan A."/>
            <person name="Jones K.M."/>
            <person name="Redman J."/>
            <person name="Chen G."/>
            <person name="Cahoon E.B."/>
            <person name="Gedil M."/>
            <person name="Stanke M."/>
            <person name="Haas B.J."/>
            <person name="Wortman J.R."/>
            <person name="Fraser-Liggett C.M."/>
            <person name="Ravel J."/>
            <person name="Rabinowicz P.D."/>
        </authorList>
    </citation>
    <scope>NUCLEOTIDE SEQUENCE [LARGE SCALE GENOMIC DNA]</scope>
    <source>
        <strain evidence="2">cv. Hale</strain>
    </source>
</reference>
<dbReference type="SMART" id="SM00855">
    <property type="entry name" value="PGAM"/>
    <property type="match status" value="1"/>
</dbReference>
<protein>
    <recommendedName>
        <fullName evidence="3">Phosphoglycerate mutase</fullName>
    </recommendedName>
</protein>
<dbReference type="SUPFAM" id="SSF53254">
    <property type="entry name" value="Phosphoglycerate mutase-like"/>
    <property type="match status" value="1"/>
</dbReference>
<evidence type="ECO:0008006" key="3">
    <source>
        <dbReference type="Google" id="ProtNLM"/>
    </source>
</evidence>
<sequence length="262" mass="28458">MGINAANATLNIKILSNPLMCYPPPVSVSCRWRRRRKRNPSASGGVRLTSKCNSLATETVTTTAAATSTTTTSVNVESAELNSSNSVGRRLILLRHAKSSWDNSSLRDHDRPLSPAGRADAANVTLKLQQLDWIPQLILSSDATRTRETLGLMQQQVPSFLDAQVYFISSFYSIAAMDGQTAEHLQQVICKYSTDDIHTVMCMGHNRGWEEAASVFTGASVELKTCNAALLKATGKSWEEAFALAGHGGWKLLGIVKPCYGL</sequence>
<accession>B9SGX1</accession>
<dbReference type="InParanoid" id="B9SGX1"/>
<dbReference type="InterPro" id="IPR013078">
    <property type="entry name" value="His_Pase_superF_clade-1"/>
</dbReference>
<dbReference type="Gene3D" id="3.40.50.1240">
    <property type="entry name" value="Phosphoglycerate mutase-like"/>
    <property type="match status" value="1"/>
</dbReference>
<proteinExistence type="predicted"/>
<dbReference type="PANTHER" id="PTHR47623:SF1">
    <property type="entry name" value="OS09G0287300 PROTEIN"/>
    <property type="match status" value="1"/>
</dbReference>
<organism evidence="1 2">
    <name type="scientific">Ricinus communis</name>
    <name type="common">Castor bean</name>
    <dbReference type="NCBI Taxonomy" id="3988"/>
    <lineage>
        <taxon>Eukaryota</taxon>
        <taxon>Viridiplantae</taxon>
        <taxon>Streptophyta</taxon>
        <taxon>Embryophyta</taxon>
        <taxon>Tracheophyta</taxon>
        <taxon>Spermatophyta</taxon>
        <taxon>Magnoliopsida</taxon>
        <taxon>eudicotyledons</taxon>
        <taxon>Gunneridae</taxon>
        <taxon>Pentapetalae</taxon>
        <taxon>rosids</taxon>
        <taxon>fabids</taxon>
        <taxon>Malpighiales</taxon>
        <taxon>Euphorbiaceae</taxon>
        <taxon>Acalyphoideae</taxon>
        <taxon>Acalypheae</taxon>
        <taxon>Ricinus</taxon>
    </lineage>
</organism>
<dbReference type="Proteomes" id="UP000008311">
    <property type="component" value="Unassembled WGS sequence"/>
</dbReference>
<dbReference type="Pfam" id="PF00300">
    <property type="entry name" value="His_Phos_1"/>
    <property type="match status" value="1"/>
</dbReference>
<dbReference type="OMA" id="EPLQVPY"/>
<dbReference type="eggNOG" id="KOG0118">
    <property type="taxonomic scope" value="Eukaryota"/>
</dbReference>
<dbReference type="EMBL" id="EQ973955">
    <property type="protein sequence ID" value="EEF37206.1"/>
    <property type="molecule type" value="Genomic_DNA"/>
</dbReference>